<dbReference type="PROSITE" id="PS51257">
    <property type="entry name" value="PROKAR_LIPOPROTEIN"/>
    <property type="match status" value="1"/>
</dbReference>
<dbReference type="Pfam" id="PF00877">
    <property type="entry name" value="NLPC_P60"/>
    <property type="match status" value="1"/>
</dbReference>
<dbReference type="PANTHER" id="PTHR47360:SF1">
    <property type="entry name" value="ENDOPEPTIDASE NLPC-RELATED"/>
    <property type="match status" value="1"/>
</dbReference>
<reference evidence="9 10" key="1">
    <citation type="submission" date="2023-04" db="EMBL/GenBank/DDBJ databases">
        <title>A long-awaited taxogenomic arrangement of the family Halomonadaceae.</title>
        <authorList>
            <person name="De La Haba R."/>
            <person name="Chuvochina M."/>
            <person name="Wittouck S."/>
            <person name="Arahal D.R."/>
            <person name="Sanchez-Porro C."/>
            <person name="Hugenholtz P."/>
            <person name="Ventosa A."/>
        </authorList>
    </citation>
    <scope>NUCLEOTIDE SEQUENCE [LARGE SCALE GENOMIC DNA]</scope>
    <source>
        <strain evidence="9 10">DSM 22428</strain>
    </source>
</reference>
<sequence>MRHWLGSLAVLALLGGCAAQQPSTQSQYYDVAMPSMSTPKTTPRSKRPGGGTAAATPSPSTVSWATIRTSLMSEYDAWAGTPYRYGGTSRSGVDCSALVQHIFRDSFDIDLPRTTLGQVLEGNKISKAALKPGDLVFFRPKRSDRHVGIYVGEGYFMHASSSTGVRLSKLDNPYWSRYFWQARRPIDRADISERLAMK</sequence>
<protein>
    <submittedName>
        <fullName evidence="9">NlpC/P60 family protein</fullName>
    </submittedName>
</protein>
<dbReference type="SUPFAM" id="SSF54001">
    <property type="entry name" value="Cysteine proteinases"/>
    <property type="match status" value="1"/>
</dbReference>
<dbReference type="RefSeq" id="WP_251589616.1">
    <property type="nucleotide sequence ID" value="NZ_JAMLJI010000001.1"/>
</dbReference>
<dbReference type="Gene3D" id="3.90.1720.10">
    <property type="entry name" value="endopeptidase domain like (from Nostoc punctiforme)"/>
    <property type="match status" value="1"/>
</dbReference>
<evidence type="ECO:0000256" key="2">
    <source>
        <dbReference type="ARBA" id="ARBA00022670"/>
    </source>
</evidence>
<evidence type="ECO:0000256" key="6">
    <source>
        <dbReference type="SAM" id="MobiDB-lite"/>
    </source>
</evidence>
<dbReference type="PANTHER" id="PTHR47360">
    <property type="entry name" value="MUREIN DD-ENDOPEPTIDASE MEPS/MUREIN LD-CARBOXYPEPTIDASE"/>
    <property type="match status" value="1"/>
</dbReference>
<gene>
    <name evidence="9" type="ORF">QC825_06795</name>
</gene>
<comment type="caution">
    <text evidence="9">The sequence shown here is derived from an EMBL/GenBank/DDBJ whole genome shotgun (WGS) entry which is preliminary data.</text>
</comment>
<evidence type="ECO:0000313" key="10">
    <source>
        <dbReference type="Proteomes" id="UP001269375"/>
    </source>
</evidence>
<name>A0ABU1GUR7_9GAMM</name>
<evidence type="ECO:0000256" key="4">
    <source>
        <dbReference type="ARBA" id="ARBA00022801"/>
    </source>
</evidence>
<feature type="chain" id="PRO_5047060497" evidence="7">
    <location>
        <begin position="20"/>
        <end position="198"/>
    </location>
</feature>
<dbReference type="InterPro" id="IPR038765">
    <property type="entry name" value="Papain-like_cys_pep_sf"/>
</dbReference>
<keyword evidence="5" id="KW-0788">Thiol protease</keyword>
<feature type="signal peptide" evidence="7">
    <location>
        <begin position="1"/>
        <end position="19"/>
    </location>
</feature>
<feature type="domain" description="NlpC/P60" evidence="8">
    <location>
        <begin position="65"/>
        <end position="186"/>
    </location>
</feature>
<evidence type="ECO:0000256" key="5">
    <source>
        <dbReference type="ARBA" id="ARBA00022807"/>
    </source>
</evidence>
<keyword evidence="3 7" id="KW-0732">Signal</keyword>
<evidence type="ECO:0000259" key="8">
    <source>
        <dbReference type="PROSITE" id="PS51935"/>
    </source>
</evidence>
<evidence type="ECO:0000313" key="9">
    <source>
        <dbReference type="EMBL" id="MDR5895775.1"/>
    </source>
</evidence>
<dbReference type="InterPro" id="IPR052062">
    <property type="entry name" value="Murein_DD/LD_carboxypeptidase"/>
</dbReference>
<accession>A0ABU1GUR7</accession>
<keyword evidence="10" id="KW-1185">Reference proteome</keyword>
<keyword evidence="2" id="KW-0645">Protease</keyword>
<feature type="region of interest" description="Disordered" evidence="6">
    <location>
        <begin position="34"/>
        <end position="59"/>
    </location>
</feature>
<keyword evidence="4" id="KW-0378">Hydrolase</keyword>
<evidence type="ECO:0000256" key="3">
    <source>
        <dbReference type="ARBA" id="ARBA00022729"/>
    </source>
</evidence>
<dbReference type="Proteomes" id="UP001269375">
    <property type="component" value="Unassembled WGS sequence"/>
</dbReference>
<dbReference type="PROSITE" id="PS51935">
    <property type="entry name" value="NLPC_P60"/>
    <property type="match status" value="1"/>
</dbReference>
<dbReference type="InterPro" id="IPR000064">
    <property type="entry name" value="NLP_P60_dom"/>
</dbReference>
<evidence type="ECO:0000256" key="7">
    <source>
        <dbReference type="SAM" id="SignalP"/>
    </source>
</evidence>
<organism evidence="9 10">
    <name type="scientific">Larsenimonas suaedae</name>
    <dbReference type="NCBI Taxonomy" id="1851019"/>
    <lineage>
        <taxon>Bacteria</taxon>
        <taxon>Pseudomonadati</taxon>
        <taxon>Pseudomonadota</taxon>
        <taxon>Gammaproteobacteria</taxon>
        <taxon>Oceanospirillales</taxon>
        <taxon>Halomonadaceae</taxon>
        <taxon>Larsenimonas</taxon>
    </lineage>
</organism>
<evidence type="ECO:0000256" key="1">
    <source>
        <dbReference type="ARBA" id="ARBA00007074"/>
    </source>
</evidence>
<comment type="similarity">
    <text evidence="1">Belongs to the peptidase C40 family.</text>
</comment>
<proteinExistence type="inferred from homology"/>
<dbReference type="EMBL" id="JARWAO010000003">
    <property type="protein sequence ID" value="MDR5895775.1"/>
    <property type="molecule type" value="Genomic_DNA"/>
</dbReference>